<dbReference type="SUPFAM" id="SSF48008">
    <property type="entry name" value="GntR ligand-binding domain-like"/>
    <property type="match status" value="1"/>
</dbReference>
<dbReference type="GO" id="GO:0003677">
    <property type="term" value="F:DNA binding"/>
    <property type="evidence" value="ECO:0007669"/>
    <property type="project" value="UniProtKB-KW"/>
</dbReference>
<keyword evidence="2" id="KW-0238">DNA-binding</keyword>
<evidence type="ECO:0000259" key="4">
    <source>
        <dbReference type="PROSITE" id="PS50949"/>
    </source>
</evidence>
<name>A0A4U0R6T3_9RHOB</name>
<gene>
    <name evidence="5" type="ORF">FA743_14570</name>
</gene>
<dbReference type="SMART" id="SM00345">
    <property type="entry name" value="HTH_GNTR"/>
    <property type="match status" value="1"/>
</dbReference>
<keyword evidence="3" id="KW-0804">Transcription</keyword>
<sequence>MIRPKERLSAKVADALRSEIAQGRVKPGDRLPSESRLTEIHGVSRTVVREAIATLSFEGLVEARKGAGVFAQEARGGPFVNLDAGRVSSIIELLELRIAVEVESAAFAALRRSPMQEERIAIAHHAVIDCLAAGKPTRDLDFDFHLAIAQATNNPRFAEFLSLIRLGIIPRGKLQTGQDDVRPRDYNVHLQGEHDAICRAIFASDESAAREAMRTHLKGSLARYRALLHETNHTGS</sequence>
<evidence type="ECO:0000256" key="1">
    <source>
        <dbReference type="ARBA" id="ARBA00023015"/>
    </source>
</evidence>
<dbReference type="Pfam" id="PF00392">
    <property type="entry name" value="GntR"/>
    <property type="match status" value="1"/>
</dbReference>
<dbReference type="SMART" id="SM00895">
    <property type="entry name" value="FCD"/>
    <property type="match status" value="1"/>
</dbReference>
<dbReference type="Gene3D" id="1.10.10.10">
    <property type="entry name" value="Winged helix-like DNA-binding domain superfamily/Winged helix DNA-binding domain"/>
    <property type="match status" value="1"/>
</dbReference>
<dbReference type="Gene3D" id="1.20.120.530">
    <property type="entry name" value="GntR ligand-binding domain-like"/>
    <property type="match status" value="1"/>
</dbReference>
<dbReference type="EMBL" id="SUNI01000015">
    <property type="protein sequence ID" value="TJZ90615.1"/>
    <property type="molecule type" value="Genomic_DNA"/>
</dbReference>
<dbReference type="InterPro" id="IPR036390">
    <property type="entry name" value="WH_DNA-bd_sf"/>
</dbReference>
<dbReference type="SUPFAM" id="SSF46785">
    <property type="entry name" value="Winged helix' DNA-binding domain"/>
    <property type="match status" value="1"/>
</dbReference>
<evidence type="ECO:0000256" key="3">
    <source>
        <dbReference type="ARBA" id="ARBA00023163"/>
    </source>
</evidence>
<dbReference type="InterPro" id="IPR011711">
    <property type="entry name" value="GntR_C"/>
</dbReference>
<dbReference type="Proteomes" id="UP000309747">
    <property type="component" value="Unassembled WGS sequence"/>
</dbReference>
<dbReference type="GO" id="GO:0003700">
    <property type="term" value="F:DNA-binding transcription factor activity"/>
    <property type="evidence" value="ECO:0007669"/>
    <property type="project" value="InterPro"/>
</dbReference>
<accession>A0A4U0R6T3</accession>
<dbReference type="InterPro" id="IPR000524">
    <property type="entry name" value="Tscrpt_reg_HTH_GntR"/>
</dbReference>
<proteinExistence type="predicted"/>
<dbReference type="PANTHER" id="PTHR43537">
    <property type="entry name" value="TRANSCRIPTIONAL REGULATOR, GNTR FAMILY"/>
    <property type="match status" value="1"/>
</dbReference>
<dbReference type="PRINTS" id="PR00035">
    <property type="entry name" value="HTHGNTR"/>
</dbReference>
<dbReference type="RefSeq" id="WP_136886827.1">
    <property type="nucleotide sequence ID" value="NZ_SUNI01000015.1"/>
</dbReference>
<dbReference type="OrthoDB" id="9028214at2"/>
<reference evidence="5 6" key="1">
    <citation type="submission" date="2019-04" db="EMBL/GenBank/DDBJ databases">
        <authorList>
            <person name="Li J."/>
        </authorList>
    </citation>
    <scope>NUCLEOTIDE SEQUENCE [LARGE SCALE GENOMIC DNA]</scope>
    <source>
        <strain evidence="5 6">KCTC 42687</strain>
    </source>
</reference>
<comment type="caution">
    <text evidence="5">The sequence shown here is derived from an EMBL/GenBank/DDBJ whole genome shotgun (WGS) entry which is preliminary data.</text>
</comment>
<evidence type="ECO:0000256" key="2">
    <source>
        <dbReference type="ARBA" id="ARBA00023125"/>
    </source>
</evidence>
<dbReference type="InterPro" id="IPR036388">
    <property type="entry name" value="WH-like_DNA-bd_sf"/>
</dbReference>
<dbReference type="InterPro" id="IPR008920">
    <property type="entry name" value="TF_FadR/GntR_C"/>
</dbReference>
<organism evidence="5 6">
    <name type="scientific">Paracoccus gahaiensis</name>
    <dbReference type="NCBI Taxonomy" id="1706839"/>
    <lineage>
        <taxon>Bacteria</taxon>
        <taxon>Pseudomonadati</taxon>
        <taxon>Pseudomonadota</taxon>
        <taxon>Alphaproteobacteria</taxon>
        <taxon>Rhodobacterales</taxon>
        <taxon>Paracoccaceae</taxon>
        <taxon>Paracoccus</taxon>
    </lineage>
</organism>
<feature type="domain" description="HTH gntR-type" evidence="4">
    <location>
        <begin position="6"/>
        <end position="74"/>
    </location>
</feature>
<dbReference type="AlphaFoldDB" id="A0A4U0R6T3"/>
<dbReference type="Pfam" id="PF07729">
    <property type="entry name" value="FCD"/>
    <property type="match status" value="1"/>
</dbReference>
<evidence type="ECO:0000313" key="5">
    <source>
        <dbReference type="EMBL" id="TJZ90615.1"/>
    </source>
</evidence>
<dbReference type="PROSITE" id="PS50949">
    <property type="entry name" value="HTH_GNTR"/>
    <property type="match status" value="1"/>
</dbReference>
<evidence type="ECO:0000313" key="6">
    <source>
        <dbReference type="Proteomes" id="UP000309747"/>
    </source>
</evidence>
<dbReference type="CDD" id="cd07377">
    <property type="entry name" value="WHTH_GntR"/>
    <property type="match status" value="1"/>
</dbReference>
<keyword evidence="6" id="KW-1185">Reference proteome</keyword>
<dbReference type="PANTHER" id="PTHR43537:SF5">
    <property type="entry name" value="UXU OPERON TRANSCRIPTIONAL REGULATOR"/>
    <property type="match status" value="1"/>
</dbReference>
<protein>
    <submittedName>
        <fullName evidence="5">FadR family transcriptional regulator</fullName>
    </submittedName>
</protein>
<keyword evidence="1" id="KW-0805">Transcription regulation</keyword>